<name>A0AB34TMP9_STEMA</name>
<dbReference type="EMBL" id="JZIW01000001">
    <property type="protein sequence ID" value="KOO84181.1"/>
    <property type="molecule type" value="Genomic_DNA"/>
</dbReference>
<protein>
    <recommendedName>
        <fullName evidence="1">Arc-like DNA binding domain-containing protein</fullName>
    </recommendedName>
</protein>
<dbReference type="SUPFAM" id="SSF47598">
    <property type="entry name" value="Ribbon-helix-helix"/>
    <property type="match status" value="1"/>
</dbReference>
<proteinExistence type="predicted"/>
<dbReference type="GO" id="GO:0003677">
    <property type="term" value="F:DNA binding"/>
    <property type="evidence" value="ECO:0007669"/>
    <property type="project" value="InterPro"/>
</dbReference>
<evidence type="ECO:0000259" key="1">
    <source>
        <dbReference type="Pfam" id="PF03869"/>
    </source>
</evidence>
<dbReference type="Gene3D" id="1.10.1220.10">
    <property type="entry name" value="Met repressor-like"/>
    <property type="match status" value="1"/>
</dbReference>
<feature type="domain" description="Arc-like DNA binding" evidence="1">
    <location>
        <begin position="5"/>
        <end position="40"/>
    </location>
</feature>
<dbReference type="InterPro" id="IPR010985">
    <property type="entry name" value="Ribbon_hlx_hlx"/>
</dbReference>
<dbReference type="InterPro" id="IPR013321">
    <property type="entry name" value="Arc_rbn_hlx_hlx"/>
</dbReference>
<accession>A0AB34TMP9</accession>
<dbReference type="AlphaFoldDB" id="A0AB34TMP9"/>
<dbReference type="GO" id="GO:0006355">
    <property type="term" value="P:regulation of DNA-templated transcription"/>
    <property type="evidence" value="ECO:0007669"/>
    <property type="project" value="InterPro"/>
</dbReference>
<dbReference type="Proteomes" id="UP000037632">
    <property type="component" value="Unassembled WGS sequence"/>
</dbReference>
<comment type="caution">
    <text evidence="2">The sequence shown here is derived from an EMBL/GenBank/DDBJ whole genome shotgun (WGS) entry which is preliminary data.</text>
</comment>
<reference evidence="2 3" key="1">
    <citation type="journal article" date="2015" name="Antimicrob. Agents Chemother.">
        <title>Whole-Genome Sequencing Identifies Emergence of a Quinolone Resistance Mutation in a Case of Stenotrophomonas maltophilia Bacteremia.</title>
        <authorList>
            <person name="Pak T.R."/>
            <person name="Altman D.R."/>
            <person name="Attie O."/>
            <person name="Sebra R."/>
            <person name="Hamula C.L."/>
            <person name="Lewis M."/>
            <person name="Deikus G."/>
            <person name="Newman L.C."/>
            <person name="Fang G."/>
            <person name="Hand J."/>
            <person name="Papel G."/>
            <person name="Wallach F."/>
            <person name="Schadt E.E."/>
            <person name="Huprikar S."/>
            <person name="van Bakel H."/>
            <person name="Kasarskis A."/>
            <person name="Bashir A."/>
        </authorList>
    </citation>
    <scope>NUCLEOTIDE SEQUENCE [LARGE SCALE GENOMIC DNA]</scope>
    <source>
        <strain evidence="2 3">ISMMS6</strain>
    </source>
</reference>
<dbReference type="InterPro" id="IPR005569">
    <property type="entry name" value="Arc_DNA-bd_dom"/>
</dbReference>
<organism evidence="2 3">
    <name type="scientific">Stenotrophomonas maltophilia</name>
    <name type="common">Pseudomonas maltophilia</name>
    <name type="synonym">Xanthomonas maltophilia</name>
    <dbReference type="NCBI Taxonomy" id="40324"/>
    <lineage>
        <taxon>Bacteria</taxon>
        <taxon>Pseudomonadati</taxon>
        <taxon>Pseudomonadota</taxon>
        <taxon>Gammaproteobacteria</taxon>
        <taxon>Lysobacterales</taxon>
        <taxon>Lysobacteraceae</taxon>
        <taxon>Stenotrophomonas</taxon>
        <taxon>Stenotrophomonas maltophilia group</taxon>
    </lineage>
</organism>
<dbReference type="Pfam" id="PF03869">
    <property type="entry name" value="Arc"/>
    <property type="match status" value="1"/>
</dbReference>
<evidence type="ECO:0000313" key="3">
    <source>
        <dbReference type="Proteomes" id="UP000037632"/>
    </source>
</evidence>
<sequence length="152" mass="16696">MIKTQLRLPADLHQRLVEFTGITGRSMNAEIVHRLEQSLNPMAHLGSMGLRAQIAAERELAQSTVEMLSRAVDELRGRIKSGGTGSYPRQAAGRSVEEALADAIEARDMFQNTVDAATVLLSELSIAEVKGEDSAVDEIRDRAEKWGLLVQR</sequence>
<gene>
    <name evidence="2" type="ORF">VL23_13785</name>
</gene>
<evidence type="ECO:0000313" key="2">
    <source>
        <dbReference type="EMBL" id="KOO84181.1"/>
    </source>
</evidence>